<comment type="similarity">
    <text evidence="5 6">Belongs to the peptidase S8 family.</text>
</comment>
<evidence type="ECO:0000259" key="8">
    <source>
        <dbReference type="Pfam" id="PF00082"/>
    </source>
</evidence>
<dbReference type="InterPro" id="IPR022398">
    <property type="entry name" value="Peptidase_S8_His-AS"/>
</dbReference>
<evidence type="ECO:0000256" key="7">
    <source>
        <dbReference type="SAM" id="SignalP"/>
    </source>
</evidence>
<evidence type="ECO:0000313" key="11">
    <source>
        <dbReference type="Proteomes" id="UP001248581"/>
    </source>
</evidence>
<dbReference type="Gene3D" id="3.40.50.200">
    <property type="entry name" value="Peptidase S8/S53 domain"/>
    <property type="match status" value="1"/>
</dbReference>
<dbReference type="Gene3D" id="3.50.30.30">
    <property type="match status" value="1"/>
</dbReference>
<dbReference type="CDD" id="cd02120">
    <property type="entry name" value="PA_subtilisin_like"/>
    <property type="match status" value="1"/>
</dbReference>
<dbReference type="InterPro" id="IPR023828">
    <property type="entry name" value="Peptidase_S8_Ser-AS"/>
</dbReference>
<dbReference type="PROSITE" id="PS00138">
    <property type="entry name" value="SUBTILASE_SER"/>
    <property type="match status" value="1"/>
</dbReference>
<dbReference type="InterPro" id="IPR000209">
    <property type="entry name" value="Peptidase_S8/S53_dom"/>
</dbReference>
<dbReference type="PROSITE" id="PS00137">
    <property type="entry name" value="SUBTILASE_HIS"/>
    <property type="match status" value="1"/>
</dbReference>
<dbReference type="InterPro" id="IPR015500">
    <property type="entry name" value="Peptidase_S8_subtilisin-rel"/>
</dbReference>
<feature type="domain" description="Peptidase S8/S53" evidence="8">
    <location>
        <begin position="204"/>
        <end position="820"/>
    </location>
</feature>
<feature type="domain" description="PA" evidence="9">
    <location>
        <begin position="586"/>
        <end position="664"/>
    </location>
</feature>
<dbReference type="InterPro" id="IPR045051">
    <property type="entry name" value="SBT"/>
</dbReference>
<dbReference type="Proteomes" id="UP001248581">
    <property type="component" value="Chromosome"/>
</dbReference>
<evidence type="ECO:0000256" key="1">
    <source>
        <dbReference type="ARBA" id="ARBA00022670"/>
    </source>
</evidence>
<reference evidence="11" key="1">
    <citation type="submission" date="2023-09" db="EMBL/GenBank/DDBJ databases">
        <authorList>
            <person name="Li S."/>
            <person name="Li X."/>
            <person name="Zhang C."/>
            <person name="Zhao Z."/>
        </authorList>
    </citation>
    <scope>NUCLEOTIDE SEQUENCE [LARGE SCALE GENOMIC DNA]</scope>
    <source>
        <strain evidence="11">SQ345</strain>
    </source>
</reference>
<gene>
    <name evidence="10" type="ORF">RI845_10845</name>
</gene>
<feature type="active site" description="Charge relay system" evidence="5">
    <location>
        <position position="213"/>
    </location>
</feature>
<dbReference type="Gene3D" id="2.60.40.3010">
    <property type="match status" value="1"/>
</dbReference>
<keyword evidence="4 5" id="KW-0720">Serine protease</keyword>
<dbReference type="Pfam" id="PF02225">
    <property type="entry name" value="PA"/>
    <property type="match status" value="1"/>
</dbReference>
<evidence type="ECO:0000256" key="5">
    <source>
        <dbReference type="PROSITE-ProRule" id="PRU01240"/>
    </source>
</evidence>
<evidence type="ECO:0000256" key="3">
    <source>
        <dbReference type="ARBA" id="ARBA00022801"/>
    </source>
</evidence>
<evidence type="ECO:0000259" key="9">
    <source>
        <dbReference type="Pfam" id="PF02225"/>
    </source>
</evidence>
<organism evidence="10 11">
    <name type="scientific">Thalassotalea nanhaiensis</name>
    <dbReference type="NCBI Taxonomy" id="3065648"/>
    <lineage>
        <taxon>Bacteria</taxon>
        <taxon>Pseudomonadati</taxon>
        <taxon>Pseudomonadota</taxon>
        <taxon>Gammaproteobacteria</taxon>
        <taxon>Alteromonadales</taxon>
        <taxon>Colwelliaceae</taxon>
        <taxon>Thalassotalea</taxon>
    </lineage>
</organism>
<dbReference type="PANTHER" id="PTHR10795">
    <property type="entry name" value="PROPROTEIN CONVERTASE SUBTILISIN/KEXIN"/>
    <property type="match status" value="1"/>
</dbReference>
<feature type="active site" description="Charge relay system" evidence="5">
    <location>
        <position position="339"/>
    </location>
</feature>
<evidence type="ECO:0000256" key="6">
    <source>
        <dbReference type="RuleBase" id="RU003355"/>
    </source>
</evidence>
<dbReference type="PROSITE" id="PS51892">
    <property type="entry name" value="SUBTILASE"/>
    <property type="match status" value="1"/>
</dbReference>
<dbReference type="PROSITE" id="PS00136">
    <property type="entry name" value="SUBTILASE_ASP"/>
    <property type="match status" value="1"/>
</dbReference>
<accession>A0ABY9TGU5</accession>
<keyword evidence="1 5" id="KW-0645">Protease</keyword>
<feature type="active site" description="Charge relay system" evidence="5">
    <location>
        <position position="750"/>
    </location>
</feature>
<keyword evidence="3 5" id="KW-0378">Hydrolase</keyword>
<protein>
    <submittedName>
        <fullName evidence="10">S8 family serine peptidase</fullName>
    </submittedName>
</protein>
<dbReference type="PRINTS" id="PR00723">
    <property type="entry name" value="SUBTILISIN"/>
</dbReference>
<feature type="signal peptide" evidence="7">
    <location>
        <begin position="1"/>
        <end position="21"/>
    </location>
</feature>
<dbReference type="InterPro" id="IPR023827">
    <property type="entry name" value="Peptidase_S8_Asp-AS"/>
</dbReference>
<dbReference type="SUPFAM" id="SSF52743">
    <property type="entry name" value="Subtilisin-like"/>
    <property type="match status" value="1"/>
</dbReference>
<evidence type="ECO:0000313" key="10">
    <source>
        <dbReference type="EMBL" id="WNC67025.1"/>
    </source>
</evidence>
<proteinExistence type="inferred from homology"/>
<keyword evidence="11" id="KW-1185">Reference proteome</keyword>
<dbReference type="InterPro" id="IPR036852">
    <property type="entry name" value="Peptidase_S8/S53_dom_sf"/>
</dbReference>
<dbReference type="InterPro" id="IPR003137">
    <property type="entry name" value="PA_domain"/>
</dbReference>
<name>A0ABY9TGU5_9GAMM</name>
<dbReference type="RefSeq" id="WP_348386189.1">
    <property type="nucleotide sequence ID" value="NZ_CP134146.1"/>
</dbReference>
<feature type="chain" id="PRO_5045859472" evidence="7">
    <location>
        <begin position="22"/>
        <end position="1531"/>
    </location>
</feature>
<evidence type="ECO:0000256" key="2">
    <source>
        <dbReference type="ARBA" id="ARBA00022729"/>
    </source>
</evidence>
<dbReference type="EMBL" id="CP134146">
    <property type="protein sequence ID" value="WNC67025.1"/>
    <property type="molecule type" value="Genomic_DNA"/>
</dbReference>
<evidence type="ECO:0000256" key="4">
    <source>
        <dbReference type="ARBA" id="ARBA00022825"/>
    </source>
</evidence>
<dbReference type="Pfam" id="PF00082">
    <property type="entry name" value="Peptidase_S8"/>
    <property type="match status" value="1"/>
</dbReference>
<keyword evidence="2 7" id="KW-0732">Signal</keyword>
<sequence>MKLHLNKLMLALSISAAGANAASNSLIDNDGQTYIPLNQTVFTKDLLTQKKSLAGIDSYMVLLEDDALAMYKGGVDGLSATNVVASKGTNIDARGKLNTKSLASKQYKNFLSGKQAEMQLHIGLRLKRELDVEFEFTSVLNGFTTELNATEALLVKGMPGVRSIEKLEMQAMDTDSGPAFTGADNVWQQTNTYVDANGDSISMGEGAVVAVIDSGISSYHELVRDITDTENLPPFNPSFAGEVEEFEFDSDGNFVVDEEGNKVSTTYTFTNPIPNPNSASGYYGDCATQPNWCSEKLIGVMGIGAFADDSVSHDHIIEENGDVTFVHSRWATGQDFTGHGTHVASTAAGNFVYNIQAEVETGQRDHVTLMANFEEELEQRAIEGRENHENKNSYNDFKESFVYDRIAGVAPHANIISYQVCGGTNGGCFPGYAAVALEHAFNIGVDAVNYSVSGPATSPWYSWQALAFLGARQNGMHVSASAGNTGAYGWGTVRTPANAPWLTSVGSASSDRGFDKKIATLFGGNTLVVNHVAKDDLDKPEWQQYIDLSGVLVGEAGTLGLAETDLVLASNAEVSNAEDDWGIAGGCGPRTLKPEIVAGKVVVCKRGGGNGEGPIARLTKGVEAHFAGAAGMILINTKNGSESVIADQHVLPALHLNYKNGKQLVEWLAEGKDHKIALSDSKARSNPTRANFPSVFSSRGPDIFSKDYLIPSITGPGQTIIASGLGPNMMRYKSNSVTSGSKWEYKSGTSMSTPHMTGIYAIIAGVQNAKEVEEERWTPAEAQSAVMLTAATTVRVWNGEFDQDNNEVFDPASFHMQGSGLMRVDYALKAGLVMPITRDEYLAADPYGDAAYQELPDDQGLPGESDKGDEMELPYPVDEYGDKILAPHGWHGKTHRLNLASLSKGDCLAACGWVRTFKAVKDATYDISYSYGNKGMVLNTYVVDESVEGLVLTPREEDEIKTVELAGAEINTLSVKAGQTYKLYFTATVNDELDALWSNGRIHFKSSDSNIADMSLAAAVEFVAGTAPEAVNIIAHRDTGTVQVSDIVTIGSNDLTITESSITEAFTDKVYISRDQFPSEVYRDLEDGTYSYPFYVPSTAARLVIEVLDTSSPDIDMYAMVDSDADSVVDTRELRAVTFWDGYRGADAKIDVQNPTPGIYMLLIHNYGDIFNAVEIGEGEANPLHDPATLEEPDFVEFSISVVRNADEDDESLKVRGPRNVAPDVEVSLDLTWNKAMTKGERYYGQFHLGTDDHLSQNIGTVNVNIQRGLDDVQLNLLSNNEASSEAAFEIMFTANNTEKDITYNMTVDLTAGTELVQFTHENVQKGIALKSAGEVVDYSINGSEITFEHVMTAGGNAEAVALVINYDHVEGHTDVAPVVTSIINEQEHPSYSYADEAIEVVGRPVFTTSVSERNPSKGDTVVISASLVDAVIDNPLISYQWAQVSGPSVEFTQSGNEISFVTPGAKKEGIIIFELTGHNGDKQSMPVEASVNVEATDFGGTTNAAFMLMALTALFTRRTMLRQSKLRKTK</sequence>